<dbReference type="Pfam" id="PF00550">
    <property type="entry name" value="PP-binding"/>
    <property type="match status" value="1"/>
</dbReference>
<dbReference type="PROSITE" id="PS50075">
    <property type="entry name" value="CARRIER"/>
    <property type="match status" value="1"/>
</dbReference>
<dbReference type="Proteomes" id="UP000060487">
    <property type="component" value="Unassembled WGS sequence"/>
</dbReference>
<dbReference type="Gene3D" id="1.10.1200.10">
    <property type="entry name" value="ACP-like"/>
    <property type="match status" value="1"/>
</dbReference>
<organism evidence="2 3">
    <name type="scientific">Candidatus Magnetominusculus xianensis</name>
    <dbReference type="NCBI Taxonomy" id="1748249"/>
    <lineage>
        <taxon>Bacteria</taxon>
        <taxon>Pseudomonadati</taxon>
        <taxon>Nitrospirota</taxon>
        <taxon>Nitrospiria</taxon>
        <taxon>Nitrospirales</taxon>
        <taxon>Nitrospiraceae</taxon>
        <taxon>Candidatus Magnetominusculus</taxon>
    </lineage>
</organism>
<reference evidence="2 3" key="1">
    <citation type="submission" date="2015-11" db="EMBL/GenBank/DDBJ databases">
        <authorList>
            <person name="Lin W."/>
        </authorList>
    </citation>
    <scope>NUCLEOTIDE SEQUENCE [LARGE SCALE GENOMIC DNA]</scope>
    <source>
        <strain evidence="2 3">HCH-1</strain>
    </source>
</reference>
<dbReference type="SUPFAM" id="SSF47336">
    <property type="entry name" value="ACP-like"/>
    <property type="match status" value="1"/>
</dbReference>
<sequence length="80" mass="9273">MSMLEKLQPIFREIFDDESIIITKQTTANDIEDWDSLTHINLIVAIEKHFNIKFALGELQSLQNVGEMLALIEEKVKKNE</sequence>
<dbReference type="InterPro" id="IPR009081">
    <property type="entry name" value="PP-bd_ACP"/>
</dbReference>
<feature type="domain" description="Carrier" evidence="1">
    <location>
        <begin position="1"/>
        <end position="76"/>
    </location>
</feature>
<protein>
    <submittedName>
        <fullName evidence="2">Acyl carrier protein</fullName>
    </submittedName>
</protein>
<evidence type="ECO:0000259" key="1">
    <source>
        <dbReference type="PROSITE" id="PS50075"/>
    </source>
</evidence>
<evidence type="ECO:0000313" key="2">
    <source>
        <dbReference type="EMBL" id="KWT91546.1"/>
    </source>
</evidence>
<dbReference type="EMBL" id="LNQR01000031">
    <property type="protein sequence ID" value="KWT91546.1"/>
    <property type="molecule type" value="Genomic_DNA"/>
</dbReference>
<gene>
    <name evidence="2" type="ORF">ASN18_0827</name>
</gene>
<evidence type="ECO:0000313" key="3">
    <source>
        <dbReference type="Proteomes" id="UP000060487"/>
    </source>
</evidence>
<dbReference type="InterPro" id="IPR036736">
    <property type="entry name" value="ACP-like_sf"/>
</dbReference>
<dbReference type="RefSeq" id="WP_085051352.1">
    <property type="nucleotide sequence ID" value="NZ_LNQR01000031.1"/>
</dbReference>
<comment type="caution">
    <text evidence="2">The sequence shown here is derived from an EMBL/GenBank/DDBJ whole genome shotgun (WGS) entry which is preliminary data.</text>
</comment>
<keyword evidence="3" id="KW-1185">Reference proteome</keyword>
<proteinExistence type="predicted"/>
<accession>A0ABR5SIN6</accession>
<name>A0ABR5SIN6_9BACT</name>